<reference evidence="1 2" key="1">
    <citation type="journal article" date="2024" name="Appl. Environ. Microbiol.">
        <title>Pontiella agarivorans sp. nov., a novel marine anaerobic bacterium capable of degrading macroalgal polysaccharides and fixing nitrogen.</title>
        <authorList>
            <person name="Liu N."/>
            <person name="Kivenson V."/>
            <person name="Peng X."/>
            <person name="Cui Z."/>
            <person name="Lankiewicz T.S."/>
            <person name="Gosselin K.M."/>
            <person name="English C.J."/>
            <person name="Blair E.M."/>
            <person name="O'Malley M.A."/>
            <person name="Valentine D.L."/>
        </authorList>
    </citation>
    <scope>NUCLEOTIDE SEQUENCE [LARGE SCALE GENOMIC DNA]</scope>
    <source>
        <strain evidence="1 2">NLcol2</strain>
    </source>
</reference>
<dbReference type="RefSeq" id="WP_322608089.1">
    <property type="nucleotide sequence ID" value="NZ_JARVCO010000007.1"/>
</dbReference>
<name>A0ABU5MW23_9BACT</name>
<evidence type="ECO:0000313" key="2">
    <source>
        <dbReference type="Proteomes" id="UP001290861"/>
    </source>
</evidence>
<organism evidence="1 2">
    <name type="scientific">Pontiella agarivorans</name>
    <dbReference type="NCBI Taxonomy" id="3038953"/>
    <lineage>
        <taxon>Bacteria</taxon>
        <taxon>Pseudomonadati</taxon>
        <taxon>Kiritimatiellota</taxon>
        <taxon>Kiritimatiellia</taxon>
        <taxon>Kiritimatiellales</taxon>
        <taxon>Pontiellaceae</taxon>
        <taxon>Pontiella</taxon>
    </lineage>
</organism>
<gene>
    <name evidence="1" type="ORF">P9H32_06575</name>
</gene>
<evidence type="ECO:0000313" key="1">
    <source>
        <dbReference type="EMBL" id="MDZ8118291.1"/>
    </source>
</evidence>
<dbReference type="EMBL" id="JARVCO010000007">
    <property type="protein sequence ID" value="MDZ8118291.1"/>
    <property type="molecule type" value="Genomic_DNA"/>
</dbReference>
<accession>A0ABU5MW23</accession>
<dbReference type="Proteomes" id="UP001290861">
    <property type="component" value="Unassembled WGS sequence"/>
</dbReference>
<sequence length="129" mass="15056">MQNIKTVKDGQFNLHFETRNNYLFVRLTGEDSYEASRSYWRQIADRVRKLELNRVLIHEALDGGITEGELFELIMEFVPASAGIRVALYDENKENHELNQLGELIARNRGAEIRIFQSLENAEKWISEN</sequence>
<protein>
    <recommendedName>
        <fullName evidence="3">DUF4180 domain-containing protein</fullName>
    </recommendedName>
</protein>
<comment type="caution">
    <text evidence="1">The sequence shown here is derived from an EMBL/GenBank/DDBJ whole genome shotgun (WGS) entry which is preliminary data.</text>
</comment>
<proteinExistence type="predicted"/>
<evidence type="ECO:0008006" key="3">
    <source>
        <dbReference type="Google" id="ProtNLM"/>
    </source>
</evidence>
<keyword evidence="2" id="KW-1185">Reference proteome</keyword>